<dbReference type="EMBL" id="BAAAJE010000028">
    <property type="protein sequence ID" value="GAA1160504.1"/>
    <property type="molecule type" value="Genomic_DNA"/>
</dbReference>
<proteinExistence type="predicted"/>
<evidence type="ECO:0000313" key="2">
    <source>
        <dbReference type="EMBL" id="GAA1160504.1"/>
    </source>
</evidence>
<evidence type="ECO:0000256" key="1">
    <source>
        <dbReference type="SAM" id="MobiDB-lite"/>
    </source>
</evidence>
<feature type="region of interest" description="Disordered" evidence="1">
    <location>
        <begin position="27"/>
        <end position="47"/>
    </location>
</feature>
<sequence>MSTAADDPIARLHALVDGLQQQVAASDRELAAQQDERAEAAREGRLGPDWRAVQQRIDRGETTLRAVLGGVDVTPEAARLREQARENLARLAVEVEPPAEVVAELAAAEAQWERVRRGPVA</sequence>
<evidence type="ECO:0000313" key="3">
    <source>
        <dbReference type="Proteomes" id="UP001499979"/>
    </source>
</evidence>
<protein>
    <submittedName>
        <fullName evidence="2">Uncharacterized protein</fullName>
    </submittedName>
</protein>
<accession>A0ABN1UNK5</accession>
<gene>
    <name evidence="2" type="ORF">GCM10009606_43150</name>
</gene>
<dbReference type="Proteomes" id="UP001499979">
    <property type="component" value="Unassembled WGS sequence"/>
</dbReference>
<dbReference type="RefSeq" id="WP_343910108.1">
    <property type="nucleotide sequence ID" value="NZ_BAAAJE010000028.1"/>
</dbReference>
<name>A0ABN1UNK5_9ACTN</name>
<reference evidence="2 3" key="1">
    <citation type="journal article" date="2019" name="Int. J. Syst. Evol. Microbiol.">
        <title>The Global Catalogue of Microorganisms (GCM) 10K type strain sequencing project: providing services to taxonomists for standard genome sequencing and annotation.</title>
        <authorList>
            <consortium name="The Broad Institute Genomics Platform"/>
            <consortium name="The Broad Institute Genome Sequencing Center for Infectious Disease"/>
            <person name="Wu L."/>
            <person name="Ma J."/>
        </authorList>
    </citation>
    <scope>NUCLEOTIDE SEQUENCE [LARGE SCALE GENOMIC DNA]</scope>
    <source>
        <strain evidence="2 3">JCM 11813</strain>
    </source>
</reference>
<comment type="caution">
    <text evidence="2">The sequence shown here is derived from an EMBL/GenBank/DDBJ whole genome shotgun (WGS) entry which is preliminary data.</text>
</comment>
<organism evidence="2 3">
    <name type="scientific">Nocardioides aquiterrae</name>
    <dbReference type="NCBI Taxonomy" id="203799"/>
    <lineage>
        <taxon>Bacteria</taxon>
        <taxon>Bacillati</taxon>
        <taxon>Actinomycetota</taxon>
        <taxon>Actinomycetes</taxon>
        <taxon>Propionibacteriales</taxon>
        <taxon>Nocardioidaceae</taxon>
        <taxon>Nocardioides</taxon>
    </lineage>
</organism>
<keyword evidence="3" id="KW-1185">Reference proteome</keyword>